<gene>
    <name evidence="11" type="ORF">DPF_0667</name>
</gene>
<keyword evidence="12" id="KW-1185">Reference proteome</keyword>
<dbReference type="SUPFAM" id="SSF55347">
    <property type="entry name" value="Glyceraldehyde-3-phosphate dehydrogenase-like, C-terminal domain"/>
    <property type="match status" value="1"/>
</dbReference>
<dbReference type="AlphaFoldDB" id="A0A194AF59"/>
<sequence>MAIRIGMNGFGRIGRYMTRLLAGDNDLELVVINAHRGTNGDLAHLLRYDSVHGTFARSVEANDTGFVLDGRQVAIERNAPAEWDWGKYDVDILLETTGIFKDREHCQKHLDAGAQKVIVSAPAPEADVTVVMGVNQEEYDPSHKIISNASCTTNCLAPAAKVIHDTFGIKHGLMTTIHSYTMSQRILDGTHKDLRRGRAAALSMIPTTTGAAKAVTKVIPALAGKLDGMAVRVPTPNSSLVDFVCELEKPTSVQEVNDALKAASQGPMNGPLGYSEEPLVSIDYNGSIHGGVVDSLCTAVMDKTMLKLLLWYDNEAGFSNQLLRLTRMVAASVKG</sequence>
<dbReference type="STRING" id="1592317.DPF_0667"/>
<feature type="active site" description="Nucleophile" evidence="4">
    <location>
        <position position="151"/>
    </location>
</feature>
<comment type="similarity">
    <text evidence="1 8">Belongs to the glyceraldehyde-3-phosphate dehydrogenase family.</text>
</comment>
<dbReference type="InterPro" id="IPR020831">
    <property type="entry name" value="GlycerAld/Erythrose_P_DH"/>
</dbReference>
<dbReference type="FunFam" id="3.30.360.10:FF:000002">
    <property type="entry name" value="Glyceraldehyde-3-phosphate dehydrogenase"/>
    <property type="match status" value="1"/>
</dbReference>
<dbReference type="Pfam" id="PF02800">
    <property type="entry name" value="Gp_dh_C"/>
    <property type="match status" value="1"/>
</dbReference>
<evidence type="ECO:0000256" key="5">
    <source>
        <dbReference type="PIRSR" id="PIRSR000149-2"/>
    </source>
</evidence>
<dbReference type="EC" id="1.2.1.-" evidence="9"/>
<dbReference type="Gene3D" id="3.40.50.720">
    <property type="entry name" value="NAD(P)-binding Rossmann-like Domain"/>
    <property type="match status" value="1"/>
</dbReference>
<dbReference type="PIRSF" id="PIRSF000149">
    <property type="entry name" value="GAP_DH"/>
    <property type="match status" value="1"/>
</dbReference>
<dbReference type="CDD" id="cd05214">
    <property type="entry name" value="GAPDH_I_N"/>
    <property type="match status" value="1"/>
</dbReference>
<evidence type="ECO:0000259" key="10">
    <source>
        <dbReference type="SMART" id="SM00846"/>
    </source>
</evidence>
<feature type="binding site" evidence="5">
    <location>
        <position position="232"/>
    </location>
    <ligand>
        <name>D-glyceraldehyde 3-phosphate</name>
        <dbReference type="ChEBI" id="CHEBI:59776"/>
    </ligand>
</feature>
<dbReference type="GO" id="GO:0050661">
    <property type="term" value="F:NADP binding"/>
    <property type="evidence" value="ECO:0007669"/>
    <property type="project" value="InterPro"/>
</dbReference>
<name>A0A194AF59_9BACT</name>
<feature type="binding site" evidence="6">
    <location>
        <position position="120"/>
    </location>
    <ligand>
        <name>NAD(+)</name>
        <dbReference type="ChEBI" id="CHEBI:57540"/>
    </ligand>
</feature>
<evidence type="ECO:0000256" key="6">
    <source>
        <dbReference type="PIRSR" id="PIRSR000149-3"/>
    </source>
</evidence>
<dbReference type="InterPro" id="IPR036291">
    <property type="entry name" value="NAD(P)-bd_dom_sf"/>
</dbReference>
<dbReference type="PANTHER" id="PTHR43148">
    <property type="entry name" value="GLYCERALDEHYDE-3-PHOSPHATE DEHYDROGENASE 2"/>
    <property type="match status" value="1"/>
</dbReference>
<proteinExistence type="inferred from homology"/>
<dbReference type="SMART" id="SM00846">
    <property type="entry name" value="Gp_dh_N"/>
    <property type="match status" value="1"/>
</dbReference>
<dbReference type="GO" id="GO:0051287">
    <property type="term" value="F:NAD binding"/>
    <property type="evidence" value="ECO:0007669"/>
    <property type="project" value="InterPro"/>
</dbReference>
<evidence type="ECO:0000256" key="2">
    <source>
        <dbReference type="ARBA" id="ARBA00011881"/>
    </source>
</evidence>
<feature type="binding site" evidence="5">
    <location>
        <position position="181"/>
    </location>
    <ligand>
        <name>D-glyceraldehyde 3-phosphate</name>
        <dbReference type="ChEBI" id="CHEBI:59776"/>
    </ligand>
</feature>
<feature type="binding site" evidence="6">
    <location>
        <position position="314"/>
    </location>
    <ligand>
        <name>NAD(+)</name>
        <dbReference type="ChEBI" id="CHEBI:57540"/>
    </ligand>
</feature>
<feature type="site" description="Activates thiol group during catalysis" evidence="7">
    <location>
        <position position="178"/>
    </location>
</feature>
<evidence type="ECO:0000256" key="7">
    <source>
        <dbReference type="PIRSR" id="PIRSR000149-4"/>
    </source>
</evidence>
<evidence type="ECO:0000313" key="12">
    <source>
        <dbReference type="Proteomes" id="UP000095200"/>
    </source>
</evidence>
<dbReference type="Gene3D" id="3.30.360.10">
    <property type="entry name" value="Dihydrodipicolinate Reductase, domain 2"/>
    <property type="match status" value="1"/>
</dbReference>
<reference evidence="12" key="1">
    <citation type="submission" date="2016-06" db="EMBL/GenBank/DDBJ databases">
        <title>Draft genome sequence of Desulfoplanes formicivorans strain Pf12B.</title>
        <authorList>
            <person name="Watanabe M."/>
            <person name="Kojima H."/>
            <person name="Fukui M."/>
        </authorList>
    </citation>
    <scope>NUCLEOTIDE SEQUENCE [LARGE SCALE GENOMIC DNA]</scope>
    <source>
        <strain evidence="12">Pf12B</strain>
    </source>
</reference>
<dbReference type="InterPro" id="IPR020829">
    <property type="entry name" value="GlycerAld_3-P_DH_cat"/>
</dbReference>
<accession>A0A194AF59</accession>
<keyword evidence="6" id="KW-0547">Nucleotide-binding</keyword>
<dbReference type="SUPFAM" id="SSF51735">
    <property type="entry name" value="NAD(P)-binding Rossmann-fold domains"/>
    <property type="match status" value="1"/>
</dbReference>
<evidence type="ECO:0000313" key="11">
    <source>
        <dbReference type="EMBL" id="GAU07968.1"/>
    </source>
</evidence>
<comment type="subunit">
    <text evidence="2">Homotetramer.</text>
</comment>
<feature type="binding site" evidence="6">
    <location>
        <begin position="12"/>
        <end position="13"/>
    </location>
    <ligand>
        <name>NAD(+)</name>
        <dbReference type="ChEBI" id="CHEBI:57540"/>
    </ligand>
</feature>
<dbReference type="PRINTS" id="PR00078">
    <property type="entry name" value="G3PDHDRGNASE"/>
</dbReference>
<keyword evidence="3 9" id="KW-0560">Oxidoreductase</keyword>
<dbReference type="InterPro" id="IPR020828">
    <property type="entry name" value="GlycerAld_3-P_DH_NAD(P)-bd"/>
</dbReference>
<dbReference type="NCBIfam" id="TIGR01534">
    <property type="entry name" value="GAPDH-I"/>
    <property type="match status" value="1"/>
</dbReference>
<protein>
    <recommendedName>
        <fullName evidence="9">Glyceraldehyde-3-phosphate dehydrogenase</fullName>
        <ecNumber evidence="9">1.2.1.-</ecNumber>
    </recommendedName>
</protein>
<feature type="binding site" evidence="5">
    <location>
        <begin position="209"/>
        <end position="210"/>
    </location>
    <ligand>
        <name>D-glyceraldehyde 3-phosphate</name>
        <dbReference type="ChEBI" id="CHEBI:59776"/>
    </ligand>
</feature>
<dbReference type="InterPro" id="IPR020830">
    <property type="entry name" value="GlycerAld_3-P_DH_AS"/>
</dbReference>
<dbReference type="OrthoDB" id="9803304at2"/>
<dbReference type="CDD" id="cd18126">
    <property type="entry name" value="GAPDH_I_C"/>
    <property type="match status" value="1"/>
</dbReference>
<dbReference type="Pfam" id="PF00044">
    <property type="entry name" value="Gp_dh_N"/>
    <property type="match status" value="1"/>
</dbReference>
<feature type="domain" description="Glyceraldehyde 3-phosphate dehydrogenase NAD(P) binding" evidence="10">
    <location>
        <begin position="3"/>
        <end position="151"/>
    </location>
</feature>
<dbReference type="RefSeq" id="WP_069857462.1">
    <property type="nucleotide sequence ID" value="NZ_BDFE01000008.1"/>
</dbReference>
<evidence type="ECO:0000256" key="1">
    <source>
        <dbReference type="ARBA" id="ARBA00007406"/>
    </source>
</evidence>
<evidence type="ECO:0000256" key="9">
    <source>
        <dbReference type="RuleBase" id="RU361160"/>
    </source>
</evidence>
<dbReference type="GO" id="GO:0016620">
    <property type="term" value="F:oxidoreductase activity, acting on the aldehyde or oxo group of donors, NAD or NADP as acceptor"/>
    <property type="evidence" value="ECO:0007669"/>
    <property type="project" value="InterPro"/>
</dbReference>
<dbReference type="PROSITE" id="PS00071">
    <property type="entry name" value="GAPDH"/>
    <property type="match status" value="1"/>
</dbReference>
<evidence type="ECO:0000256" key="8">
    <source>
        <dbReference type="RuleBase" id="RU000397"/>
    </source>
</evidence>
<keyword evidence="6" id="KW-0520">NAD</keyword>
<dbReference type="EMBL" id="BDFE01000008">
    <property type="protein sequence ID" value="GAU07968.1"/>
    <property type="molecule type" value="Genomic_DNA"/>
</dbReference>
<organism evidence="11 12">
    <name type="scientific">Desulfoplanes formicivorans</name>
    <dbReference type="NCBI Taxonomy" id="1592317"/>
    <lineage>
        <taxon>Bacteria</taxon>
        <taxon>Pseudomonadati</taxon>
        <taxon>Thermodesulfobacteriota</taxon>
        <taxon>Desulfovibrionia</taxon>
        <taxon>Desulfovibrionales</taxon>
        <taxon>Desulfoplanaceae</taxon>
        <taxon>Desulfoplanes</taxon>
    </lineage>
</organism>
<dbReference type="FunFam" id="3.40.50.720:FF:000001">
    <property type="entry name" value="Glyceraldehyde-3-phosphate dehydrogenase"/>
    <property type="match status" value="1"/>
</dbReference>
<dbReference type="Proteomes" id="UP000095200">
    <property type="component" value="Unassembled WGS sequence"/>
</dbReference>
<comment type="caution">
    <text evidence="11">The sequence shown here is derived from an EMBL/GenBank/DDBJ whole genome shotgun (WGS) entry which is preliminary data.</text>
</comment>
<dbReference type="InterPro" id="IPR006424">
    <property type="entry name" value="Glyceraldehyde-3-P_DH_1"/>
</dbReference>
<feature type="binding site" evidence="5">
    <location>
        <begin position="150"/>
        <end position="152"/>
    </location>
    <ligand>
        <name>D-glyceraldehyde 3-phosphate</name>
        <dbReference type="ChEBI" id="CHEBI:59776"/>
    </ligand>
</feature>
<evidence type="ECO:0000256" key="3">
    <source>
        <dbReference type="ARBA" id="ARBA00023002"/>
    </source>
</evidence>
<dbReference type="GO" id="GO:0006006">
    <property type="term" value="P:glucose metabolic process"/>
    <property type="evidence" value="ECO:0007669"/>
    <property type="project" value="InterPro"/>
</dbReference>
<evidence type="ECO:0000256" key="4">
    <source>
        <dbReference type="PIRSR" id="PIRSR000149-1"/>
    </source>
</evidence>